<gene>
    <name evidence="2" type="primary">jg13338</name>
    <name evidence="2" type="ORF">PAEG_LOCUS24896</name>
</gene>
<proteinExistence type="predicted"/>
<comment type="caution">
    <text evidence="2">The sequence shown here is derived from an EMBL/GenBank/DDBJ whole genome shotgun (WGS) entry which is preliminary data.</text>
</comment>
<evidence type="ECO:0000256" key="1">
    <source>
        <dbReference type="SAM" id="MobiDB-lite"/>
    </source>
</evidence>
<dbReference type="AlphaFoldDB" id="A0A8S4SKN5"/>
<evidence type="ECO:0000313" key="2">
    <source>
        <dbReference type="EMBL" id="CAH2265382.1"/>
    </source>
</evidence>
<feature type="compositionally biased region" description="Polar residues" evidence="1">
    <location>
        <begin position="1"/>
        <end position="10"/>
    </location>
</feature>
<evidence type="ECO:0000313" key="3">
    <source>
        <dbReference type="Proteomes" id="UP000838756"/>
    </source>
</evidence>
<organism evidence="2 3">
    <name type="scientific">Pararge aegeria aegeria</name>
    <dbReference type="NCBI Taxonomy" id="348720"/>
    <lineage>
        <taxon>Eukaryota</taxon>
        <taxon>Metazoa</taxon>
        <taxon>Ecdysozoa</taxon>
        <taxon>Arthropoda</taxon>
        <taxon>Hexapoda</taxon>
        <taxon>Insecta</taxon>
        <taxon>Pterygota</taxon>
        <taxon>Neoptera</taxon>
        <taxon>Endopterygota</taxon>
        <taxon>Lepidoptera</taxon>
        <taxon>Glossata</taxon>
        <taxon>Ditrysia</taxon>
        <taxon>Papilionoidea</taxon>
        <taxon>Nymphalidae</taxon>
        <taxon>Satyrinae</taxon>
        <taxon>Satyrini</taxon>
        <taxon>Parargina</taxon>
        <taxon>Pararge</taxon>
    </lineage>
</organism>
<reference evidence="2" key="1">
    <citation type="submission" date="2022-03" db="EMBL/GenBank/DDBJ databases">
        <authorList>
            <person name="Lindestad O."/>
        </authorList>
    </citation>
    <scope>NUCLEOTIDE SEQUENCE</scope>
</reference>
<feature type="region of interest" description="Disordered" evidence="1">
    <location>
        <begin position="1"/>
        <end position="89"/>
    </location>
</feature>
<keyword evidence="3" id="KW-1185">Reference proteome</keyword>
<dbReference type="Proteomes" id="UP000838756">
    <property type="component" value="Unassembled WGS sequence"/>
</dbReference>
<dbReference type="EMBL" id="CAKXAJ010026280">
    <property type="protein sequence ID" value="CAH2265382.1"/>
    <property type="molecule type" value="Genomic_DNA"/>
</dbReference>
<name>A0A8S4SKN5_9NEOP</name>
<accession>A0A8S4SKN5</accession>
<protein>
    <submittedName>
        <fullName evidence="2">Jg13338 protein</fullName>
    </submittedName>
</protein>
<dbReference type="OrthoDB" id="10035396at2759"/>
<sequence length="195" mass="22327">MSTGNLTSSYEEPLTKLNKKSHCDGVEPQTDKVQPPDWQRVPTIRNPKRKKLAGTPSPDKIETSNSFSGLTVDITEEQSDEPKLKKPSKPPPIILYGVEELNKLTELLELVTEKSQFCYKTINRNQLKILTYNVDIYKMLISVIRENGLIGHTFNRKDNRCYRIVIRNLHHTTPFHAIKEAIEETGNRNKSPTRA</sequence>